<dbReference type="EnsemblMetazoa" id="XM_050654554.1">
    <property type="protein sequence ID" value="XP_050510511.1"/>
    <property type="gene ID" value="LOC126887170"/>
</dbReference>
<protein>
    <submittedName>
        <fullName evidence="3">Uncharacterized protein</fullName>
    </submittedName>
</protein>
<feature type="region of interest" description="Disordered" evidence="1">
    <location>
        <begin position="140"/>
        <end position="168"/>
    </location>
</feature>
<sequence>MVFRLFLLCIPVASVLCGKIGEKEESIKDASKREGDYITNATLSKSNQHRQPKQVNYYTIPNTANMRRINNMNLNNNYYYDNRPKPMYQWNYPPRTYPANGFRRQALFPVRNANNFVRRPIRTNNNANRLNFNQISANAPQRPFRRSTTTSTSKPTTKKKFRPSFIMV</sequence>
<feature type="chain" id="PRO_5045823207" evidence="2">
    <location>
        <begin position="18"/>
        <end position="168"/>
    </location>
</feature>
<evidence type="ECO:0000313" key="3">
    <source>
        <dbReference type="EnsemblMetazoa" id="XP_050510511.1"/>
    </source>
</evidence>
<dbReference type="GeneID" id="126887170"/>
<keyword evidence="4" id="KW-1185">Reference proteome</keyword>
<dbReference type="Proteomes" id="UP001652700">
    <property type="component" value="Unplaced"/>
</dbReference>
<evidence type="ECO:0000313" key="4">
    <source>
        <dbReference type="Proteomes" id="UP001652700"/>
    </source>
</evidence>
<reference evidence="3" key="1">
    <citation type="submission" date="2025-05" db="UniProtKB">
        <authorList>
            <consortium name="EnsemblMetazoa"/>
        </authorList>
    </citation>
    <scope>IDENTIFICATION</scope>
</reference>
<dbReference type="RefSeq" id="XP_050510511.1">
    <property type="nucleotide sequence ID" value="XM_050654554.1"/>
</dbReference>
<organism evidence="3 4">
    <name type="scientific">Diabrotica virgifera virgifera</name>
    <name type="common">western corn rootworm</name>
    <dbReference type="NCBI Taxonomy" id="50390"/>
    <lineage>
        <taxon>Eukaryota</taxon>
        <taxon>Metazoa</taxon>
        <taxon>Ecdysozoa</taxon>
        <taxon>Arthropoda</taxon>
        <taxon>Hexapoda</taxon>
        <taxon>Insecta</taxon>
        <taxon>Pterygota</taxon>
        <taxon>Neoptera</taxon>
        <taxon>Endopterygota</taxon>
        <taxon>Coleoptera</taxon>
        <taxon>Polyphaga</taxon>
        <taxon>Cucujiformia</taxon>
        <taxon>Chrysomeloidea</taxon>
        <taxon>Chrysomelidae</taxon>
        <taxon>Galerucinae</taxon>
        <taxon>Diabroticina</taxon>
        <taxon>Diabroticites</taxon>
        <taxon>Diabrotica</taxon>
    </lineage>
</organism>
<feature type="compositionally biased region" description="Low complexity" evidence="1">
    <location>
        <begin position="146"/>
        <end position="155"/>
    </location>
</feature>
<name>A0ABM5KJX5_DIAVI</name>
<evidence type="ECO:0000256" key="1">
    <source>
        <dbReference type="SAM" id="MobiDB-lite"/>
    </source>
</evidence>
<keyword evidence="2" id="KW-0732">Signal</keyword>
<accession>A0ABM5KJX5</accession>
<proteinExistence type="predicted"/>
<evidence type="ECO:0000256" key="2">
    <source>
        <dbReference type="SAM" id="SignalP"/>
    </source>
</evidence>
<feature type="signal peptide" evidence="2">
    <location>
        <begin position="1"/>
        <end position="17"/>
    </location>
</feature>